<feature type="compositionally biased region" description="Acidic residues" evidence="1">
    <location>
        <begin position="151"/>
        <end position="161"/>
    </location>
</feature>
<proteinExistence type="predicted"/>
<feature type="region of interest" description="Disordered" evidence="1">
    <location>
        <begin position="306"/>
        <end position="356"/>
    </location>
</feature>
<dbReference type="AlphaFoldDB" id="A0A3L6PCE8"/>
<evidence type="ECO:0000313" key="4">
    <source>
        <dbReference type="Proteomes" id="UP000275267"/>
    </source>
</evidence>
<dbReference type="Pfam" id="PF12776">
    <property type="entry name" value="Myb_DNA-bind_3"/>
    <property type="match status" value="1"/>
</dbReference>
<gene>
    <name evidence="3" type="ORF">C2845_PM10G19510</name>
</gene>
<keyword evidence="4" id="KW-1185">Reference proteome</keyword>
<comment type="caution">
    <text evidence="3">The sequence shown here is derived from an EMBL/GenBank/DDBJ whole genome shotgun (WGS) entry which is preliminary data.</text>
</comment>
<accession>A0A3L6PCE8</accession>
<dbReference type="Proteomes" id="UP000275267">
    <property type="component" value="Unassembled WGS sequence"/>
</dbReference>
<evidence type="ECO:0000256" key="1">
    <source>
        <dbReference type="SAM" id="MobiDB-lite"/>
    </source>
</evidence>
<reference evidence="4" key="1">
    <citation type="journal article" date="2019" name="Nat. Commun.">
        <title>The genome of broomcorn millet.</title>
        <authorList>
            <person name="Zou C."/>
            <person name="Miki D."/>
            <person name="Li D."/>
            <person name="Tang Q."/>
            <person name="Xiao L."/>
            <person name="Rajput S."/>
            <person name="Deng P."/>
            <person name="Jia W."/>
            <person name="Huang R."/>
            <person name="Zhang M."/>
            <person name="Sun Y."/>
            <person name="Hu J."/>
            <person name="Fu X."/>
            <person name="Schnable P.S."/>
            <person name="Li F."/>
            <person name="Zhang H."/>
            <person name="Feng B."/>
            <person name="Zhu X."/>
            <person name="Liu R."/>
            <person name="Schnable J.C."/>
            <person name="Zhu J.-K."/>
            <person name="Zhang H."/>
        </authorList>
    </citation>
    <scope>NUCLEOTIDE SEQUENCE [LARGE SCALE GENOMIC DNA]</scope>
</reference>
<dbReference type="EMBL" id="PQIB02000018">
    <property type="protein sequence ID" value="RLM54609.1"/>
    <property type="molecule type" value="Genomic_DNA"/>
</dbReference>
<organism evidence="3 4">
    <name type="scientific">Panicum miliaceum</name>
    <name type="common">Proso millet</name>
    <name type="synonym">Broomcorn millet</name>
    <dbReference type="NCBI Taxonomy" id="4540"/>
    <lineage>
        <taxon>Eukaryota</taxon>
        <taxon>Viridiplantae</taxon>
        <taxon>Streptophyta</taxon>
        <taxon>Embryophyta</taxon>
        <taxon>Tracheophyta</taxon>
        <taxon>Spermatophyta</taxon>
        <taxon>Magnoliopsida</taxon>
        <taxon>Liliopsida</taxon>
        <taxon>Poales</taxon>
        <taxon>Poaceae</taxon>
        <taxon>PACMAD clade</taxon>
        <taxon>Panicoideae</taxon>
        <taxon>Panicodae</taxon>
        <taxon>Paniceae</taxon>
        <taxon>Panicinae</taxon>
        <taxon>Panicum</taxon>
        <taxon>Panicum sect. Panicum</taxon>
    </lineage>
</organism>
<dbReference type="PANTHER" id="PTHR47069:SF11">
    <property type="entry name" value="OS04G0275550 PROTEIN"/>
    <property type="match status" value="1"/>
</dbReference>
<feature type="domain" description="Myb/SANT-like" evidence="2">
    <location>
        <begin position="178"/>
        <end position="268"/>
    </location>
</feature>
<dbReference type="InterPro" id="IPR024752">
    <property type="entry name" value="Myb/SANT-like_dom"/>
</dbReference>
<evidence type="ECO:0000259" key="2">
    <source>
        <dbReference type="Pfam" id="PF12776"/>
    </source>
</evidence>
<name>A0A3L6PCE8_PANMI</name>
<feature type="compositionally biased region" description="Low complexity" evidence="1">
    <location>
        <begin position="129"/>
        <end position="150"/>
    </location>
</feature>
<feature type="region of interest" description="Disordered" evidence="1">
    <location>
        <begin position="112"/>
        <end position="161"/>
    </location>
</feature>
<protein>
    <recommendedName>
        <fullName evidence="2">Myb/SANT-like domain-containing protein</fullName>
    </recommendedName>
</protein>
<evidence type="ECO:0000313" key="3">
    <source>
        <dbReference type="EMBL" id="RLM54609.1"/>
    </source>
</evidence>
<dbReference type="OrthoDB" id="76215at2759"/>
<sequence length="379" mass="41179">MDGDRNDGYPDYLSKSRPAVGFDLFSQATSSDPAVHGPRRGIAALDLNSQADFPYMNQYQQILQPAAGSGGAATRILPVRPPRAARSARGGCGGGQVGEGLARSLDFGAHPRGHATGGCGRRGAGRGSRVGSRVARSGSGSAGPASGNAADDWDGDGDGDVEGVAQGSSNMCIDKADWSEENLYTLCNLWCDPIKAGNCNNGTMSGRRYKIMSDKYYSRTGLRHDKKQLRNRVGILKQFYLFRKMCNNSTGINRGPSGEVIASHHWWKTNLENKVELRKLIHGEPDYCPHLKIMFKNVAIDGTASYIPGEEDEEEEENEENDKFDTPMSSGSKRRSTSTSTTTSSPGKKAKGDFIRMMSTMMNKWESVQERNHAVLKAK</sequence>
<dbReference type="PANTHER" id="PTHR47069">
    <property type="match status" value="1"/>
</dbReference>
<feature type="compositionally biased region" description="Acidic residues" evidence="1">
    <location>
        <begin position="309"/>
        <end position="322"/>
    </location>
</feature>
<feature type="compositionally biased region" description="Gly residues" evidence="1">
    <location>
        <begin position="115"/>
        <end position="128"/>
    </location>
</feature>